<keyword evidence="2" id="KW-0813">Transport</keyword>
<dbReference type="PANTHER" id="PTHR43820">
    <property type="entry name" value="HIGH-AFFINITY BRANCHED-CHAIN AMINO ACID TRANSPORT ATP-BINDING PROTEIN LIVF"/>
    <property type="match status" value="1"/>
</dbReference>
<accession>A0A0M0KE40</accession>
<dbReference type="InterPro" id="IPR017780">
    <property type="entry name" value="ABC_transptr_urea_ATP-bd_UrtE"/>
</dbReference>
<proteinExistence type="inferred from homology"/>
<evidence type="ECO:0000256" key="5">
    <source>
        <dbReference type="ARBA" id="ARBA00022970"/>
    </source>
</evidence>
<dbReference type="SUPFAM" id="SSF52540">
    <property type="entry name" value="P-loop containing nucleoside triphosphate hydrolases"/>
    <property type="match status" value="1"/>
</dbReference>
<keyword evidence="5" id="KW-0029">Amino-acid transport</keyword>
<dbReference type="NCBIfam" id="TIGR03410">
    <property type="entry name" value="urea_trans_UrtE"/>
    <property type="match status" value="1"/>
</dbReference>
<dbReference type="GO" id="GO:0016887">
    <property type="term" value="F:ATP hydrolysis activity"/>
    <property type="evidence" value="ECO:0007669"/>
    <property type="project" value="InterPro"/>
</dbReference>
<dbReference type="SMART" id="SM00382">
    <property type="entry name" value="AAA"/>
    <property type="match status" value="1"/>
</dbReference>
<dbReference type="GO" id="GO:0015807">
    <property type="term" value="P:L-amino acid transport"/>
    <property type="evidence" value="ECO:0007669"/>
    <property type="project" value="TreeGrafter"/>
</dbReference>
<dbReference type="EMBL" id="LILD01000003">
    <property type="protein sequence ID" value="KOO36847.1"/>
    <property type="molecule type" value="Genomic_DNA"/>
</dbReference>
<comment type="caution">
    <text evidence="7">The sequence shown here is derived from an EMBL/GenBank/DDBJ whole genome shotgun (WGS) entry which is preliminary data.</text>
</comment>
<sequence>MRYISVERKVAHMLQLSNLEVAYDESTVIRDVSLSVQPGKVVCLLGRNGVGKSTIMKTIIGLLQVKRGSIQLEGEDVTKKSPTYRARRGIGYVPQGRDIFPFLTVHENLLLGLEACDTKGQKIDESLFAYFPILKEMKNRRGGDLSGGQQQQLALARALVANPKFLLLDEPTEGVQPNIVYDIQKVIMDVKKRSKDQAILLVEQSIDFAKQVGDYFYVVDKGRIAYEGDSLIEVEIKQYLSV</sequence>
<dbReference type="Pfam" id="PF00005">
    <property type="entry name" value="ABC_tran"/>
    <property type="match status" value="1"/>
</dbReference>
<protein>
    <submittedName>
        <fullName evidence="7">Urea ABC transporter ATP-binding protein</fullName>
    </submittedName>
</protein>
<feature type="domain" description="ABC transporter" evidence="6">
    <location>
        <begin position="14"/>
        <end position="242"/>
    </location>
</feature>
<name>A0A0M0KE40_ALKHA</name>
<evidence type="ECO:0000256" key="1">
    <source>
        <dbReference type="ARBA" id="ARBA00005417"/>
    </source>
</evidence>
<evidence type="ECO:0000256" key="4">
    <source>
        <dbReference type="ARBA" id="ARBA00022840"/>
    </source>
</evidence>
<dbReference type="PROSITE" id="PS50893">
    <property type="entry name" value="ABC_TRANSPORTER_2"/>
    <property type="match status" value="1"/>
</dbReference>
<evidence type="ECO:0000313" key="7">
    <source>
        <dbReference type="EMBL" id="KOO36847.1"/>
    </source>
</evidence>
<organism evidence="7">
    <name type="scientific">Halalkalibacterium halodurans</name>
    <name type="common">Bacillus halodurans</name>
    <dbReference type="NCBI Taxonomy" id="86665"/>
    <lineage>
        <taxon>Bacteria</taxon>
        <taxon>Bacillati</taxon>
        <taxon>Bacillota</taxon>
        <taxon>Bacilli</taxon>
        <taxon>Bacillales</taxon>
        <taxon>Bacillaceae</taxon>
        <taxon>Halalkalibacterium (ex Joshi et al. 2022)</taxon>
    </lineage>
</organism>
<dbReference type="PANTHER" id="PTHR43820:SF5">
    <property type="entry name" value="HIGH-AFFINITY BRANCHED-CHAIN AMINO ACID TRANSPORT ATP-BINDING PROTEIN"/>
    <property type="match status" value="1"/>
</dbReference>
<dbReference type="GO" id="GO:0015658">
    <property type="term" value="F:branched-chain amino acid transmembrane transporter activity"/>
    <property type="evidence" value="ECO:0007669"/>
    <property type="project" value="TreeGrafter"/>
</dbReference>
<evidence type="ECO:0000256" key="3">
    <source>
        <dbReference type="ARBA" id="ARBA00022741"/>
    </source>
</evidence>
<evidence type="ECO:0000259" key="6">
    <source>
        <dbReference type="PROSITE" id="PS50893"/>
    </source>
</evidence>
<dbReference type="PATRIC" id="fig|136160.3.peg.4083"/>
<dbReference type="CDD" id="cd03224">
    <property type="entry name" value="ABC_TM1139_LivF_branched"/>
    <property type="match status" value="1"/>
</dbReference>
<comment type="similarity">
    <text evidence="1">Belongs to the ABC transporter superfamily.</text>
</comment>
<dbReference type="GO" id="GO:0005524">
    <property type="term" value="F:ATP binding"/>
    <property type="evidence" value="ECO:0007669"/>
    <property type="project" value="UniProtKB-KW"/>
</dbReference>
<dbReference type="InterPro" id="IPR003439">
    <property type="entry name" value="ABC_transporter-like_ATP-bd"/>
</dbReference>
<dbReference type="InterPro" id="IPR052156">
    <property type="entry name" value="BCAA_Transport_ATP-bd_LivF"/>
</dbReference>
<gene>
    <name evidence="7" type="ORF">AMD02_15695</name>
</gene>
<keyword evidence="4 7" id="KW-0067">ATP-binding</keyword>
<reference evidence="7" key="1">
    <citation type="submission" date="2015-08" db="EMBL/GenBank/DDBJ databases">
        <title>Complete DNA Sequence of Pseudomonas syringae pv. actinidiae, the Causal Agent of Kiwifruit Canker Disease.</title>
        <authorList>
            <person name="Rikkerink E.H.A."/>
            <person name="Fineran P.C."/>
        </authorList>
    </citation>
    <scope>NUCLEOTIDE SEQUENCE</scope>
    <source>
        <strain evidence="7">DSM 13666</strain>
    </source>
</reference>
<keyword evidence="3" id="KW-0547">Nucleotide-binding</keyword>
<dbReference type="InterPro" id="IPR003593">
    <property type="entry name" value="AAA+_ATPase"/>
</dbReference>
<dbReference type="InterPro" id="IPR027417">
    <property type="entry name" value="P-loop_NTPase"/>
</dbReference>
<dbReference type="AlphaFoldDB" id="A0A0M0KE40"/>
<dbReference type="Gene3D" id="3.40.50.300">
    <property type="entry name" value="P-loop containing nucleotide triphosphate hydrolases"/>
    <property type="match status" value="1"/>
</dbReference>
<evidence type="ECO:0000256" key="2">
    <source>
        <dbReference type="ARBA" id="ARBA00022448"/>
    </source>
</evidence>